<evidence type="ECO:0000313" key="2">
    <source>
        <dbReference type="Proteomes" id="UP001206312"/>
    </source>
</evidence>
<reference evidence="1 2" key="1">
    <citation type="submission" date="2022-06" db="EMBL/GenBank/DDBJ databases">
        <authorList>
            <person name="Xuan X."/>
        </authorList>
    </citation>
    <scope>NUCLEOTIDE SEQUENCE [LARGE SCALE GENOMIC DNA]</scope>
    <source>
        <strain evidence="1 2">2V75</strain>
    </source>
</reference>
<organism evidence="1 2">
    <name type="scientific">Robiginitalea marina</name>
    <dbReference type="NCBI Taxonomy" id="2954105"/>
    <lineage>
        <taxon>Bacteria</taxon>
        <taxon>Pseudomonadati</taxon>
        <taxon>Bacteroidota</taxon>
        <taxon>Flavobacteriia</taxon>
        <taxon>Flavobacteriales</taxon>
        <taxon>Flavobacteriaceae</taxon>
        <taxon>Robiginitalea</taxon>
    </lineage>
</organism>
<dbReference type="EMBL" id="JAMXIB010000010">
    <property type="protein sequence ID" value="MCO5725541.1"/>
    <property type="molecule type" value="Genomic_DNA"/>
</dbReference>
<sequence>MRVKVKGKPYLERVIGDKSTRYDSIKKGDIVEVKGIVIYSYRLYLVDFKDCQNCYLKYIFIDETPGINNEIEQINARVVREDSLDRLAIEDAKLDRKKKRQLDFKNNCQYEVNEIDKFDGKIVKISPAYNLHNEFGQGNSGLILRLSKVGEEYLVSFETRYDVGCTSPYSNNLSFVKVKLENGDIITFYHRGDIDCYGFRLFGRLTKEEMARLVKSPIEIIRIQGTDRQYDFDDIVLRDIFQRKLRCIE</sequence>
<name>A0ABT1AZU5_9FLAO</name>
<dbReference type="Proteomes" id="UP001206312">
    <property type="component" value="Unassembled WGS sequence"/>
</dbReference>
<accession>A0ABT1AZU5</accession>
<comment type="caution">
    <text evidence="1">The sequence shown here is derived from an EMBL/GenBank/DDBJ whole genome shotgun (WGS) entry which is preliminary data.</text>
</comment>
<keyword evidence="2" id="KW-1185">Reference proteome</keyword>
<proteinExistence type="predicted"/>
<dbReference type="RefSeq" id="WP_252741912.1">
    <property type="nucleotide sequence ID" value="NZ_JAMXIB010000010.1"/>
</dbReference>
<evidence type="ECO:0000313" key="1">
    <source>
        <dbReference type="EMBL" id="MCO5725541.1"/>
    </source>
</evidence>
<gene>
    <name evidence="1" type="ORF">NG653_11795</name>
</gene>
<protein>
    <submittedName>
        <fullName evidence="1">Uncharacterized protein</fullName>
    </submittedName>
</protein>